<evidence type="ECO:0000256" key="1">
    <source>
        <dbReference type="SAM" id="Phobius"/>
    </source>
</evidence>
<accession>F6EG02</accession>
<name>F6EG02_HOYSD</name>
<dbReference type="Proteomes" id="UP000009235">
    <property type="component" value="Chromosome"/>
</dbReference>
<sequence>MAVQRKTEEIPPPPVPPAQLTLGWWSWRIAALLVLPAVVQILANLDGVQARLAREFATDPGLGTPGTESATEMARLAPWGVIMASTVLMIALLVCVAMMRRLGSRAARYAIIVIGLITIPITSLAYGMGQVTADSAPTLLDLLPMAQVVLMAAGTVLTFLRPSTDWLYLAHEYWEFERG</sequence>
<keyword evidence="3" id="KW-1185">Reference proteome</keyword>
<protein>
    <submittedName>
        <fullName evidence="2">Uncharacterized protein</fullName>
    </submittedName>
</protein>
<gene>
    <name evidence="2" type="ordered locus">AS9A_0244</name>
</gene>
<organism evidence="2 3">
    <name type="scientific">Hoyosella subflava (strain DSM 45089 / JCM 17490 / NBRC 109087 / DQS3-9A1)</name>
    <name type="common">Amycolicicoccus subflavus</name>
    <dbReference type="NCBI Taxonomy" id="443218"/>
    <lineage>
        <taxon>Bacteria</taxon>
        <taxon>Bacillati</taxon>
        <taxon>Actinomycetota</taxon>
        <taxon>Actinomycetes</taxon>
        <taxon>Mycobacteriales</taxon>
        <taxon>Hoyosellaceae</taxon>
        <taxon>Hoyosella</taxon>
    </lineage>
</organism>
<dbReference type="HOGENOM" id="CLU_1500526_0_0_11"/>
<keyword evidence="1" id="KW-0472">Membrane</keyword>
<dbReference type="EMBL" id="CP002786">
    <property type="protein sequence ID" value="AEF38704.1"/>
    <property type="molecule type" value="Genomic_DNA"/>
</dbReference>
<feature type="transmembrane region" description="Helical" evidence="1">
    <location>
        <begin position="21"/>
        <end position="43"/>
    </location>
</feature>
<feature type="transmembrane region" description="Helical" evidence="1">
    <location>
        <begin position="139"/>
        <end position="160"/>
    </location>
</feature>
<keyword evidence="1" id="KW-0812">Transmembrane</keyword>
<dbReference type="KEGG" id="asd:AS9A_0244"/>
<dbReference type="STRING" id="443218.AS9A_0244"/>
<evidence type="ECO:0000313" key="2">
    <source>
        <dbReference type="EMBL" id="AEF38704.1"/>
    </source>
</evidence>
<keyword evidence="1" id="KW-1133">Transmembrane helix</keyword>
<reference evidence="2 3" key="1">
    <citation type="journal article" date="2011" name="J. Bacteriol.">
        <title>Complete genome sequence of Amycolicicoccus subflavus DQS3-9A1T, an actinomycete isolated from crude oil-polluted soil.</title>
        <authorList>
            <person name="Cai M."/>
            <person name="Chen W.M."/>
            <person name="Nie Y."/>
            <person name="Chi C.Q."/>
            <person name="Wang Y.N."/>
            <person name="Tang Y.Q."/>
            <person name="Li G.Y."/>
            <person name="Wu X.L."/>
        </authorList>
    </citation>
    <scope>NUCLEOTIDE SEQUENCE [LARGE SCALE GENOMIC DNA]</scope>
    <source>
        <strain evidence="3">DSM 45089 / DQS3-9A1</strain>
    </source>
</reference>
<feature type="transmembrane region" description="Helical" evidence="1">
    <location>
        <begin position="109"/>
        <end position="127"/>
    </location>
</feature>
<dbReference type="AlphaFoldDB" id="F6EG02"/>
<proteinExistence type="predicted"/>
<evidence type="ECO:0000313" key="3">
    <source>
        <dbReference type="Proteomes" id="UP000009235"/>
    </source>
</evidence>
<feature type="transmembrane region" description="Helical" evidence="1">
    <location>
        <begin position="76"/>
        <end position="97"/>
    </location>
</feature>